<dbReference type="PANTHER" id="PTHR43243">
    <property type="entry name" value="INNER MEMBRANE TRANSPORTER YGJI-RELATED"/>
    <property type="match status" value="1"/>
</dbReference>
<comment type="subcellular location">
    <subcellularLocation>
        <location evidence="1">Membrane</location>
        <topology evidence="1">Multi-pass membrane protein</topology>
    </subcellularLocation>
</comment>
<evidence type="ECO:0000313" key="7">
    <source>
        <dbReference type="EMBL" id="VUZ57818.1"/>
    </source>
</evidence>
<keyword evidence="5 6" id="KW-0472">Membrane</keyword>
<feature type="transmembrane region" description="Helical" evidence="6">
    <location>
        <begin position="41"/>
        <end position="61"/>
    </location>
</feature>
<dbReference type="Proteomes" id="UP000321570">
    <property type="component" value="Unassembled WGS sequence"/>
</dbReference>
<feature type="transmembrane region" description="Helical" evidence="6">
    <location>
        <begin position="73"/>
        <end position="92"/>
    </location>
</feature>
<proteinExistence type="predicted"/>
<dbReference type="Gene3D" id="1.20.1740.10">
    <property type="entry name" value="Amino acid/polyamine transporter I"/>
    <property type="match status" value="1"/>
</dbReference>
<accession>A0A564ZG52</accession>
<evidence type="ECO:0000256" key="2">
    <source>
        <dbReference type="ARBA" id="ARBA00022448"/>
    </source>
</evidence>
<keyword evidence="4 6" id="KW-1133">Transmembrane helix</keyword>
<dbReference type="InterPro" id="IPR002293">
    <property type="entry name" value="AA/rel_permease1"/>
</dbReference>
<sequence>MGDSVSSRAKTRMKEIWKAMTRTKALDASSLETPLHRCLNVFDLTLLGLGNMTGSGIYVLTGTVIRDRAGPSIFLSYLLAGFTAFLNALCYAELGSRIPKVGFLKRTSYVQKNYA</sequence>
<keyword evidence="8" id="KW-1185">Reference proteome</keyword>
<evidence type="ECO:0000256" key="6">
    <source>
        <dbReference type="SAM" id="Phobius"/>
    </source>
</evidence>
<keyword evidence="2" id="KW-0813">Transport</keyword>
<feature type="non-terminal residue" evidence="7">
    <location>
        <position position="115"/>
    </location>
</feature>
<dbReference type="GO" id="GO:0005886">
    <property type="term" value="C:plasma membrane"/>
    <property type="evidence" value="ECO:0007669"/>
    <property type="project" value="TreeGrafter"/>
</dbReference>
<reference evidence="7 8" key="1">
    <citation type="submission" date="2019-07" db="EMBL/GenBank/DDBJ databases">
        <authorList>
            <person name="Jastrzebski P J."/>
            <person name="Paukszto L."/>
            <person name="Jastrzebski P J."/>
        </authorList>
    </citation>
    <scope>NUCLEOTIDE SEQUENCE [LARGE SCALE GENOMIC DNA]</scope>
    <source>
        <strain evidence="7 8">WMS-il1</strain>
    </source>
</reference>
<evidence type="ECO:0000256" key="1">
    <source>
        <dbReference type="ARBA" id="ARBA00004141"/>
    </source>
</evidence>
<evidence type="ECO:0000256" key="3">
    <source>
        <dbReference type="ARBA" id="ARBA00022692"/>
    </source>
</evidence>
<keyword evidence="3 6" id="KW-0812">Transmembrane</keyword>
<gene>
    <name evidence="7" type="ORF">WMSIL1_LOCUS15151</name>
</gene>
<protein>
    <submittedName>
        <fullName evidence="7">Uncharacterized protein</fullName>
    </submittedName>
</protein>
<evidence type="ECO:0000313" key="8">
    <source>
        <dbReference type="Proteomes" id="UP000321570"/>
    </source>
</evidence>
<dbReference type="GO" id="GO:0015171">
    <property type="term" value="F:amino acid transmembrane transporter activity"/>
    <property type="evidence" value="ECO:0007669"/>
    <property type="project" value="TreeGrafter"/>
</dbReference>
<organism evidence="7 8">
    <name type="scientific">Hymenolepis diminuta</name>
    <name type="common">Rat tapeworm</name>
    <dbReference type="NCBI Taxonomy" id="6216"/>
    <lineage>
        <taxon>Eukaryota</taxon>
        <taxon>Metazoa</taxon>
        <taxon>Spiralia</taxon>
        <taxon>Lophotrochozoa</taxon>
        <taxon>Platyhelminthes</taxon>
        <taxon>Cestoda</taxon>
        <taxon>Eucestoda</taxon>
        <taxon>Cyclophyllidea</taxon>
        <taxon>Hymenolepididae</taxon>
        <taxon>Hymenolepis</taxon>
    </lineage>
</organism>
<dbReference type="AlphaFoldDB" id="A0A564ZG52"/>
<evidence type="ECO:0000256" key="5">
    <source>
        <dbReference type="ARBA" id="ARBA00023136"/>
    </source>
</evidence>
<dbReference type="PANTHER" id="PTHR43243:SF4">
    <property type="entry name" value="CATIONIC AMINO ACID TRANSPORTER 4"/>
    <property type="match status" value="1"/>
</dbReference>
<dbReference type="Pfam" id="PF13520">
    <property type="entry name" value="AA_permease_2"/>
    <property type="match status" value="1"/>
</dbReference>
<evidence type="ECO:0000256" key="4">
    <source>
        <dbReference type="ARBA" id="ARBA00022989"/>
    </source>
</evidence>
<name>A0A564ZG52_HYMDI</name>
<dbReference type="EMBL" id="CABIJS010000719">
    <property type="protein sequence ID" value="VUZ57818.1"/>
    <property type="molecule type" value="Genomic_DNA"/>
</dbReference>